<feature type="transmembrane region" description="Helical" evidence="19">
    <location>
        <begin position="6"/>
        <end position="39"/>
    </location>
</feature>
<proteinExistence type="inferred from homology"/>
<dbReference type="GO" id="GO:0005886">
    <property type="term" value="C:plasma membrane"/>
    <property type="evidence" value="ECO:0007669"/>
    <property type="project" value="UniProtKB-SubCell"/>
</dbReference>
<dbReference type="OrthoDB" id="9799199at2"/>
<dbReference type="EMBL" id="SMAN01000001">
    <property type="protein sequence ID" value="TCT26737.1"/>
    <property type="molecule type" value="Genomic_DNA"/>
</dbReference>
<dbReference type="UniPathway" id="UPA00557">
    <property type="reaction ID" value="UER00614"/>
</dbReference>
<dbReference type="Proteomes" id="UP000294650">
    <property type="component" value="Unassembled WGS sequence"/>
</dbReference>
<keyword evidence="15 19" id="KW-0472">Membrane</keyword>
<dbReference type="AlphaFoldDB" id="A0A4R3NAW9"/>
<comment type="similarity">
    <text evidence="5 18">Belongs to the CDS family.</text>
</comment>
<comment type="caution">
    <text evidence="20">The sequence shown here is derived from an EMBL/GenBank/DDBJ whole genome shotgun (WGS) entry which is preliminary data.</text>
</comment>
<evidence type="ECO:0000256" key="3">
    <source>
        <dbReference type="ARBA" id="ARBA00005119"/>
    </source>
</evidence>
<feature type="transmembrane region" description="Helical" evidence="19">
    <location>
        <begin position="132"/>
        <end position="153"/>
    </location>
</feature>
<accession>A0A4R3NAW9</accession>
<feature type="transmembrane region" description="Helical" evidence="19">
    <location>
        <begin position="46"/>
        <end position="65"/>
    </location>
</feature>
<keyword evidence="16" id="KW-0594">Phospholipid biosynthesis</keyword>
<dbReference type="PANTHER" id="PTHR46382:SF1">
    <property type="entry name" value="PHOSPHATIDATE CYTIDYLYLTRANSFERASE"/>
    <property type="match status" value="1"/>
</dbReference>
<evidence type="ECO:0000256" key="15">
    <source>
        <dbReference type="ARBA" id="ARBA00023136"/>
    </source>
</evidence>
<evidence type="ECO:0000256" key="18">
    <source>
        <dbReference type="RuleBase" id="RU003938"/>
    </source>
</evidence>
<feature type="transmembrane region" description="Helical" evidence="19">
    <location>
        <begin position="174"/>
        <end position="193"/>
    </location>
</feature>
<dbReference type="GO" id="GO:0016024">
    <property type="term" value="P:CDP-diacylglycerol biosynthetic process"/>
    <property type="evidence" value="ECO:0007669"/>
    <property type="project" value="UniProtKB-UniPathway"/>
</dbReference>
<reference evidence="20 21" key="1">
    <citation type="submission" date="2019-03" db="EMBL/GenBank/DDBJ databases">
        <title>Genomic Encyclopedia of Type Strains, Phase IV (KMG-IV): sequencing the most valuable type-strain genomes for metagenomic binning, comparative biology and taxonomic classification.</title>
        <authorList>
            <person name="Goeker M."/>
        </authorList>
    </citation>
    <scope>NUCLEOTIDE SEQUENCE [LARGE SCALE GENOMIC DNA]</scope>
    <source>
        <strain evidence="20 21">DSM 25894</strain>
    </source>
</reference>
<evidence type="ECO:0000256" key="19">
    <source>
        <dbReference type="SAM" id="Phobius"/>
    </source>
</evidence>
<keyword evidence="17" id="KW-1208">Phospholipid metabolism</keyword>
<dbReference type="InterPro" id="IPR000374">
    <property type="entry name" value="PC_trans"/>
</dbReference>
<evidence type="ECO:0000256" key="6">
    <source>
        <dbReference type="ARBA" id="ARBA00012487"/>
    </source>
</evidence>
<evidence type="ECO:0000256" key="10">
    <source>
        <dbReference type="ARBA" id="ARBA00022679"/>
    </source>
</evidence>
<keyword evidence="12 18" id="KW-0548">Nucleotidyltransferase</keyword>
<dbReference type="GO" id="GO:0004605">
    <property type="term" value="F:phosphatidate cytidylyltransferase activity"/>
    <property type="evidence" value="ECO:0007669"/>
    <property type="project" value="UniProtKB-EC"/>
</dbReference>
<dbReference type="RefSeq" id="WP_132370034.1">
    <property type="nucleotide sequence ID" value="NZ_SMAN01000001.1"/>
</dbReference>
<evidence type="ECO:0000256" key="16">
    <source>
        <dbReference type="ARBA" id="ARBA00023209"/>
    </source>
</evidence>
<comment type="subcellular location">
    <subcellularLocation>
        <location evidence="2">Cell membrane</location>
        <topology evidence="2">Multi-pass membrane protein</topology>
    </subcellularLocation>
</comment>
<dbReference type="PROSITE" id="PS01315">
    <property type="entry name" value="CDS"/>
    <property type="match status" value="1"/>
</dbReference>
<evidence type="ECO:0000256" key="17">
    <source>
        <dbReference type="ARBA" id="ARBA00023264"/>
    </source>
</evidence>
<evidence type="ECO:0000313" key="21">
    <source>
        <dbReference type="Proteomes" id="UP000294650"/>
    </source>
</evidence>
<keyword evidence="14" id="KW-0443">Lipid metabolism</keyword>
<dbReference type="EC" id="2.7.7.41" evidence="6 18"/>
<organism evidence="20 21">
    <name type="scientific">Melghiribacillus thermohalophilus</name>
    <dbReference type="NCBI Taxonomy" id="1324956"/>
    <lineage>
        <taxon>Bacteria</taxon>
        <taxon>Bacillati</taxon>
        <taxon>Bacillota</taxon>
        <taxon>Bacilli</taxon>
        <taxon>Bacillales</taxon>
        <taxon>Bacillaceae</taxon>
        <taxon>Melghiribacillus</taxon>
    </lineage>
</organism>
<evidence type="ECO:0000256" key="9">
    <source>
        <dbReference type="ARBA" id="ARBA00022516"/>
    </source>
</evidence>
<comment type="catalytic activity">
    <reaction evidence="1 18">
        <text>a 1,2-diacyl-sn-glycero-3-phosphate + CTP + H(+) = a CDP-1,2-diacyl-sn-glycerol + diphosphate</text>
        <dbReference type="Rhea" id="RHEA:16229"/>
        <dbReference type="ChEBI" id="CHEBI:15378"/>
        <dbReference type="ChEBI" id="CHEBI:33019"/>
        <dbReference type="ChEBI" id="CHEBI:37563"/>
        <dbReference type="ChEBI" id="CHEBI:58332"/>
        <dbReference type="ChEBI" id="CHEBI:58608"/>
        <dbReference type="EC" id="2.7.7.41"/>
    </reaction>
</comment>
<dbReference type="Pfam" id="PF01148">
    <property type="entry name" value="CTP_transf_1"/>
    <property type="match status" value="1"/>
</dbReference>
<evidence type="ECO:0000313" key="20">
    <source>
        <dbReference type="EMBL" id="TCT26737.1"/>
    </source>
</evidence>
<evidence type="ECO:0000256" key="12">
    <source>
        <dbReference type="ARBA" id="ARBA00022695"/>
    </source>
</evidence>
<evidence type="ECO:0000256" key="14">
    <source>
        <dbReference type="ARBA" id="ARBA00023098"/>
    </source>
</evidence>
<feature type="transmembrane region" description="Helical" evidence="19">
    <location>
        <begin position="110"/>
        <end position="126"/>
    </location>
</feature>
<evidence type="ECO:0000256" key="5">
    <source>
        <dbReference type="ARBA" id="ARBA00010185"/>
    </source>
</evidence>
<feature type="transmembrane region" description="Helical" evidence="19">
    <location>
        <begin position="77"/>
        <end position="98"/>
    </location>
</feature>
<evidence type="ECO:0000256" key="1">
    <source>
        <dbReference type="ARBA" id="ARBA00001698"/>
    </source>
</evidence>
<keyword evidence="9" id="KW-0444">Lipid biosynthesis</keyword>
<dbReference type="PANTHER" id="PTHR46382">
    <property type="entry name" value="PHOSPHATIDATE CYTIDYLYLTRANSFERASE"/>
    <property type="match status" value="1"/>
</dbReference>
<feature type="transmembrane region" description="Helical" evidence="19">
    <location>
        <begin position="199"/>
        <end position="219"/>
    </location>
</feature>
<gene>
    <name evidence="20" type="ORF">EDD68_10190</name>
</gene>
<keyword evidence="13 19" id="KW-1133">Transmembrane helix</keyword>
<comment type="pathway">
    <text evidence="4">Lipid metabolism.</text>
</comment>
<keyword evidence="21" id="KW-1185">Reference proteome</keyword>
<protein>
    <recommendedName>
        <fullName evidence="7 18">Phosphatidate cytidylyltransferase</fullName>
        <ecNumber evidence="6 18">2.7.7.41</ecNumber>
    </recommendedName>
</protein>
<evidence type="ECO:0000256" key="8">
    <source>
        <dbReference type="ARBA" id="ARBA00022475"/>
    </source>
</evidence>
<evidence type="ECO:0000256" key="11">
    <source>
        <dbReference type="ARBA" id="ARBA00022692"/>
    </source>
</evidence>
<evidence type="ECO:0000256" key="4">
    <source>
        <dbReference type="ARBA" id="ARBA00005189"/>
    </source>
</evidence>
<comment type="pathway">
    <text evidence="3 18">Phospholipid metabolism; CDP-diacylglycerol biosynthesis; CDP-diacylglycerol from sn-glycerol 3-phosphate: step 3/3.</text>
</comment>
<evidence type="ECO:0000256" key="7">
    <source>
        <dbReference type="ARBA" id="ARBA00019373"/>
    </source>
</evidence>
<evidence type="ECO:0000256" key="13">
    <source>
        <dbReference type="ARBA" id="ARBA00022989"/>
    </source>
</evidence>
<evidence type="ECO:0000256" key="2">
    <source>
        <dbReference type="ARBA" id="ARBA00004651"/>
    </source>
</evidence>
<sequence length="262" mass="29458">MKQRVITAIVALLFFIPILIFGSWPFKLLVFVMATIAILELVSMKNIPFFSFPTILSLLLLWSLMLNDEILDLTHSLTFSKIDLTISAIILLFMYMVLMKNQFTFDDAGFMLLATIYVGMGFYYFIEAREHGLQYVLYILFVIWATDTGAIFSGKYFGKRKLWPEISPKKTVEGSVGGIISAVVVGLIFQLVVPVHSSMFIVLILSVLISVFGQIGDLVESAIKRKYAVKDSGNILPGHGGILDRFDSLLFVLPILHLLQFI</sequence>
<name>A0A4R3NAW9_9BACI</name>
<keyword evidence="11 18" id="KW-0812">Transmembrane</keyword>
<keyword evidence="8" id="KW-1003">Cell membrane</keyword>
<keyword evidence="10 18" id="KW-0808">Transferase</keyword>